<dbReference type="Gene3D" id="1.10.260.40">
    <property type="entry name" value="lambda repressor-like DNA-binding domains"/>
    <property type="match status" value="1"/>
</dbReference>
<keyword evidence="2" id="KW-0238">DNA-binding</keyword>
<dbReference type="EMBL" id="JAAGWY010000001">
    <property type="protein sequence ID" value="NEN05242.1"/>
    <property type="molecule type" value="Genomic_DNA"/>
</dbReference>
<dbReference type="PANTHER" id="PTHR30146">
    <property type="entry name" value="LACI-RELATED TRANSCRIPTIONAL REPRESSOR"/>
    <property type="match status" value="1"/>
</dbReference>
<evidence type="ECO:0000256" key="1">
    <source>
        <dbReference type="ARBA" id="ARBA00023015"/>
    </source>
</evidence>
<dbReference type="Proteomes" id="UP000474967">
    <property type="component" value="Unassembled WGS sequence"/>
</dbReference>
<dbReference type="AlphaFoldDB" id="A0A6L9XUZ6"/>
<dbReference type="PROSITE" id="PS50932">
    <property type="entry name" value="HTH_LACI_2"/>
    <property type="match status" value="1"/>
</dbReference>
<feature type="domain" description="HTH lacI-type" evidence="4">
    <location>
        <begin position="2"/>
        <end position="56"/>
    </location>
</feature>
<keyword evidence="3" id="KW-0804">Transcription</keyword>
<dbReference type="SMART" id="SM00354">
    <property type="entry name" value="HTH_LACI"/>
    <property type="match status" value="1"/>
</dbReference>
<gene>
    <name evidence="5" type="ORF">G3T36_05090</name>
</gene>
<dbReference type="Gene3D" id="3.40.50.2300">
    <property type="match status" value="2"/>
</dbReference>
<dbReference type="InterPro" id="IPR028082">
    <property type="entry name" value="Peripla_BP_I"/>
</dbReference>
<dbReference type="CDD" id="cd01392">
    <property type="entry name" value="HTH_LacI"/>
    <property type="match status" value="1"/>
</dbReference>
<protein>
    <submittedName>
        <fullName evidence="5">LacI family transcriptional regulator</fullName>
    </submittedName>
</protein>
<accession>A0A6L9XUZ6</accession>
<dbReference type="InterPro" id="IPR010982">
    <property type="entry name" value="Lambda_DNA-bd_dom_sf"/>
</dbReference>
<dbReference type="Pfam" id="PF00356">
    <property type="entry name" value="LacI"/>
    <property type="match status" value="1"/>
</dbReference>
<dbReference type="GO" id="GO:0000976">
    <property type="term" value="F:transcription cis-regulatory region binding"/>
    <property type="evidence" value="ECO:0007669"/>
    <property type="project" value="TreeGrafter"/>
</dbReference>
<dbReference type="InterPro" id="IPR000843">
    <property type="entry name" value="HTH_LacI"/>
</dbReference>
<sequence length="331" mass="35966">MATRREVAEAANVSVRTVSNVVNGFPTIAPETRARVLRAIEEMDYRPSKIARILKRGRSGLVALVLPELDTPYFAELTRAFVELGGERGFTVIIDQTDGDPQRELELINQSDHGTLFDGVIVSPLGLADTDADAISSERPVVFLGEETHPGFDHVRIDNFAAAREATAHLLDSGRRKVAALGAQRTLVRSSSIRLLGYRQALEDAGVAFDPDLIGYVEEFRRPDGAAAMARLLDGPTVPDAVFCFSDPLALGAMRTLHERGLRIPEDVALVGFDDIEDGHFSFPTLSSISPDKSFIASRALELLSAHIDGTAVKPGEYLAPHRLVVRESSV</sequence>
<reference evidence="5 6" key="1">
    <citation type="journal article" date="2014" name="J. Microbiol.">
        <title>Diaminobutyricibacter tongyongensis gen. nov., sp. nov. and Homoserinibacter gongjuensis gen. nov., sp. nov. belong to the family Microbacteriaceae.</title>
        <authorList>
            <person name="Kim S.J."/>
            <person name="Ahn J.H."/>
            <person name="Weon H.Y."/>
            <person name="Hamada M."/>
            <person name="Suzuki K."/>
            <person name="Kwon S.W."/>
        </authorList>
    </citation>
    <scope>NUCLEOTIDE SEQUENCE [LARGE SCALE GENOMIC DNA]</scope>
    <source>
        <strain evidence="5 6">NBRC 108724</strain>
    </source>
</reference>
<evidence type="ECO:0000256" key="2">
    <source>
        <dbReference type="ARBA" id="ARBA00023125"/>
    </source>
</evidence>
<keyword evidence="1" id="KW-0805">Transcription regulation</keyword>
<evidence type="ECO:0000313" key="6">
    <source>
        <dbReference type="Proteomes" id="UP000474967"/>
    </source>
</evidence>
<dbReference type="SUPFAM" id="SSF53822">
    <property type="entry name" value="Periplasmic binding protein-like I"/>
    <property type="match status" value="1"/>
</dbReference>
<dbReference type="PANTHER" id="PTHR30146:SF153">
    <property type="entry name" value="LACTOSE OPERON REPRESSOR"/>
    <property type="match status" value="1"/>
</dbReference>
<proteinExistence type="predicted"/>
<dbReference type="InterPro" id="IPR046335">
    <property type="entry name" value="LacI/GalR-like_sensor"/>
</dbReference>
<dbReference type="GO" id="GO:0003700">
    <property type="term" value="F:DNA-binding transcription factor activity"/>
    <property type="evidence" value="ECO:0007669"/>
    <property type="project" value="TreeGrafter"/>
</dbReference>
<evidence type="ECO:0000256" key="3">
    <source>
        <dbReference type="ARBA" id="ARBA00023163"/>
    </source>
</evidence>
<dbReference type="SUPFAM" id="SSF47413">
    <property type="entry name" value="lambda repressor-like DNA-binding domains"/>
    <property type="match status" value="1"/>
</dbReference>
<evidence type="ECO:0000259" key="4">
    <source>
        <dbReference type="PROSITE" id="PS50932"/>
    </source>
</evidence>
<name>A0A6L9XUZ6_9MICO</name>
<dbReference type="Pfam" id="PF13377">
    <property type="entry name" value="Peripla_BP_3"/>
    <property type="match status" value="1"/>
</dbReference>
<dbReference type="RefSeq" id="WP_163289087.1">
    <property type="nucleotide sequence ID" value="NZ_JAAGWY010000001.1"/>
</dbReference>
<keyword evidence="6" id="KW-1185">Reference proteome</keyword>
<comment type="caution">
    <text evidence="5">The sequence shown here is derived from an EMBL/GenBank/DDBJ whole genome shotgun (WGS) entry which is preliminary data.</text>
</comment>
<organism evidence="5 6">
    <name type="scientific">Leifsonia tongyongensis</name>
    <dbReference type="NCBI Taxonomy" id="1268043"/>
    <lineage>
        <taxon>Bacteria</taxon>
        <taxon>Bacillati</taxon>
        <taxon>Actinomycetota</taxon>
        <taxon>Actinomycetes</taxon>
        <taxon>Micrococcales</taxon>
        <taxon>Microbacteriaceae</taxon>
        <taxon>Leifsonia</taxon>
    </lineage>
</organism>
<dbReference type="CDD" id="cd06267">
    <property type="entry name" value="PBP1_LacI_sugar_binding-like"/>
    <property type="match status" value="1"/>
</dbReference>
<evidence type="ECO:0000313" key="5">
    <source>
        <dbReference type="EMBL" id="NEN05242.1"/>
    </source>
</evidence>